<dbReference type="SUPFAM" id="SSF56281">
    <property type="entry name" value="Metallo-hydrolase/oxidoreductase"/>
    <property type="match status" value="1"/>
</dbReference>
<evidence type="ECO:0000259" key="1">
    <source>
        <dbReference type="SMART" id="SM00849"/>
    </source>
</evidence>
<evidence type="ECO:0000313" key="3">
    <source>
        <dbReference type="Proteomes" id="UP000579281"/>
    </source>
</evidence>
<comment type="caution">
    <text evidence="2">The sequence shown here is derived from an EMBL/GenBank/DDBJ whole genome shotgun (WGS) entry which is preliminary data.</text>
</comment>
<dbReference type="Gene3D" id="3.60.15.10">
    <property type="entry name" value="Ribonuclease Z/Hydroxyacylglutathione hydrolase-like"/>
    <property type="match status" value="1"/>
</dbReference>
<feature type="domain" description="Metallo-beta-lactamase" evidence="1">
    <location>
        <begin position="18"/>
        <end position="212"/>
    </location>
</feature>
<gene>
    <name evidence="2" type="ORF">HNQ80_004086</name>
</gene>
<dbReference type="PANTHER" id="PTHR46018">
    <property type="entry name" value="ZINC PHOSPHODIESTERASE ELAC PROTEIN 1"/>
    <property type="match status" value="1"/>
</dbReference>
<protein>
    <submittedName>
        <fullName evidence="2">Ribonuclease BN (tRNA processing enzyme)</fullName>
    </submittedName>
</protein>
<dbReference type="AlphaFoldDB" id="A0A841L193"/>
<dbReference type="SMART" id="SM00849">
    <property type="entry name" value="Lactamase_B"/>
    <property type="match status" value="1"/>
</dbReference>
<keyword evidence="3" id="KW-1185">Reference proteome</keyword>
<organism evidence="2 3">
    <name type="scientific">Anaerosolibacter carboniphilus</name>
    <dbReference type="NCBI Taxonomy" id="1417629"/>
    <lineage>
        <taxon>Bacteria</taxon>
        <taxon>Bacillati</taxon>
        <taxon>Bacillota</taxon>
        <taxon>Clostridia</taxon>
        <taxon>Peptostreptococcales</taxon>
        <taxon>Thermotaleaceae</taxon>
        <taxon>Anaerosolibacter</taxon>
    </lineage>
</organism>
<dbReference type="RefSeq" id="WP_184312454.1">
    <property type="nucleotide sequence ID" value="NZ_JACHEN010000030.1"/>
</dbReference>
<dbReference type="CDD" id="cd07716">
    <property type="entry name" value="RNaseZ_short-form-like_MBL-fold"/>
    <property type="match status" value="1"/>
</dbReference>
<evidence type="ECO:0000313" key="2">
    <source>
        <dbReference type="EMBL" id="MBB6217950.1"/>
    </source>
</evidence>
<dbReference type="PANTHER" id="PTHR46018:SF4">
    <property type="entry name" value="METALLO-HYDROLASE YHFI-RELATED"/>
    <property type="match status" value="1"/>
</dbReference>
<dbReference type="Proteomes" id="UP000579281">
    <property type="component" value="Unassembled WGS sequence"/>
</dbReference>
<dbReference type="GO" id="GO:0042781">
    <property type="term" value="F:3'-tRNA processing endoribonuclease activity"/>
    <property type="evidence" value="ECO:0007669"/>
    <property type="project" value="TreeGrafter"/>
</dbReference>
<dbReference type="Pfam" id="PF12706">
    <property type="entry name" value="Lactamase_B_2"/>
    <property type="match status" value="1"/>
</dbReference>
<proteinExistence type="predicted"/>
<accession>A0A841L193</accession>
<name>A0A841L193_9FIRM</name>
<sequence>MRITVLGNSGPYPRAGGACSGYLFENENTKILIDCGNGTLGRLQQIIKSLEDLDMIIISHLHSDHIADAMVLRYAIGINKTKGIITKVIPLYAPAEPKEDFDKLQFQNAFLMNEIYEDLIIPLNGLTIHFKRMEHPVPSYGIAIEKDGKKFVYSADTKYCDQIFQLAQDADLLLCESGVLERDRIIDMVHLSAKEAAEIGKISKVKRLMLTHFWPGYSLDEILQEAKENFDGDLILSEEMKTYEI</sequence>
<dbReference type="InterPro" id="IPR036866">
    <property type="entry name" value="RibonucZ/Hydroxyglut_hydro"/>
</dbReference>
<dbReference type="InterPro" id="IPR001279">
    <property type="entry name" value="Metallo-B-lactamas"/>
</dbReference>
<dbReference type="EMBL" id="JACHEN010000030">
    <property type="protein sequence ID" value="MBB6217950.1"/>
    <property type="molecule type" value="Genomic_DNA"/>
</dbReference>
<reference evidence="2 3" key="1">
    <citation type="submission" date="2020-08" db="EMBL/GenBank/DDBJ databases">
        <title>Genomic Encyclopedia of Type Strains, Phase IV (KMG-IV): sequencing the most valuable type-strain genomes for metagenomic binning, comparative biology and taxonomic classification.</title>
        <authorList>
            <person name="Goeker M."/>
        </authorList>
    </citation>
    <scope>NUCLEOTIDE SEQUENCE [LARGE SCALE GENOMIC DNA]</scope>
    <source>
        <strain evidence="2 3">DSM 103526</strain>
    </source>
</reference>